<accession>Q1PDS2</accession>
<dbReference type="InterPro" id="IPR004312">
    <property type="entry name" value="ATHILA_Orf1_C"/>
</dbReference>
<proteinExistence type="predicted"/>
<feature type="compositionally biased region" description="Polar residues" evidence="1">
    <location>
        <begin position="15"/>
        <end position="24"/>
    </location>
</feature>
<evidence type="ECO:0000256" key="1">
    <source>
        <dbReference type="SAM" id="MobiDB-lite"/>
    </source>
</evidence>
<evidence type="ECO:0000259" key="2">
    <source>
        <dbReference type="Pfam" id="PF03078"/>
    </source>
</evidence>
<gene>
    <name evidence="3" type="ordered locus">At5g28623</name>
</gene>
<dbReference type="AlphaFoldDB" id="Q1PDS2"/>
<name>Q1PDS2_ARATH</name>
<dbReference type="EMBL" id="DQ446996">
    <property type="protein sequence ID" value="ABE65564.1"/>
    <property type="molecule type" value="Genomic_DNA"/>
</dbReference>
<protein>
    <recommendedName>
        <fullName evidence="2">Arabidopsis retrotransposon Orf1 C-terminal domain-containing protein</fullName>
    </recommendedName>
</protein>
<organism evidence="3">
    <name type="scientific">Arabidopsis thaliana</name>
    <name type="common">Mouse-ear cress</name>
    <dbReference type="NCBI Taxonomy" id="3702"/>
    <lineage>
        <taxon>Eukaryota</taxon>
        <taxon>Viridiplantae</taxon>
        <taxon>Streptophyta</taxon>
        <taxon>Embryophyta</taxon>
        <taxon>Tracheophyta</taxon>
        <taxon>Spermatophyta</taxon>
        <taxon>Magnoliopsida</taxon>
        <taxon>eudicotyledons</taxon>
        <taxon>Gunneridae</taxon>
        <taxon>Pentapetalae</taxon>
        <taxon>rosids</taxon>
        <taxon>malvids</taxon>
        <taxon>Brassicales</taxon>
        <taxon>Brassicaceae</taxon>
        <taxon>Camelineae</taxon>
        <taxon>Arabidopsis</taxon>
    </lineage>
</organism>
<reference evidence="3" key="1">
    <citation type="submission" date="2006-03" db="EMBL/GenBank/DDBJ databases">
        <authorList>
            <person name="Underwood B.A."/>
            <person name="Xiao Y."/>
            <person name="Moskal W."/>
            <person name="Monaghan E."/>
            <person name="Wang W."/>
            <person name="Redman J."/>
            <person name="Wu H.C."/>
            <person name="Utterback T."/>
            <person name="Town C.D."/>
        </authorList>
    </citation>
    <scope>NUCLEOTIDE SEQUENCE</scope>
</reference>
<feature type="compositionally biased region" description="Basic residues" evidence="1">
    <location>
        <begin position="1"/>
        <end position="14"/>
    </location>
</feature>
<sequence>MVGGTKRRNPKRSKTMTSNESQSEPVAHWTKEDKKTLKVISPLLSFPTHFANREILKKMGLLETIDEFFTKMGLGAFTSMDHATFSEPTNYFFSTMVYTFKNPKTPLAKEGIINFKVKTKAFSISILDLCEAYGFENKSEMSFPKFKGIHFLWGKLASGKFSCNASIKSVRNLVIRYTLKLLAHALFGGGETSSTTVSEMCFLFQGVKELLVEDADGNGDERIVYDDLGNDVNYGW</sequence>
<dbReference type="Pfam" id="PF03078">
    <property type="entry name" value="ATHILA"/>
    <property type="match status" value="1"/>
</dbReference>
<evidence type="ECO:0000313" key="3">
    <source>
        <dbReference type="EMBL" id="ABE65564.1"/>
    </source>
</evidence>
<feature type="domain" description="Arabidopsis retrotransposon Orf1 C-terminal" evidence="2">
    <location>
        <begin position="5"/>
        <end position="234"/>
    </location>
</feature>
<feature type="region of interest" description="Disordered" evidence="1">
    <location>
        <begin position="1"/>
        <end position="28"/>
    </location>
</feature>